<keyword evidence="4 6" id="KW-0808">Transferase</keyword>
<dbReference type="InterPro" id="IPR029063">
    <property type="entry name" value="SAM-dependent_MTases_sf"/>
</dbReference>
<evidence type="ECO:0000256" key="5">
    <source>
        <dbReference type="ARBA" id="ARBA00022691"/>
    </source>
</evidence>
<protein>
    <recommendedName>
        <fullName evidence="6">Ribosomal RNA small subunit methyltransferase G</fullName>
        <ecNumber evidence="6">2.1.1.170</ecNumber>
    </recommendedName>
    <alternativeName>
        <fullName evidence="6">16S rRNA 7-methylguanosine methyltransferase</fullName>
        <shortName evidence="6">16S rRNA m7G methyltransferase</shortName>
    </alternativeName>
</protein>
<feature type="binding site" evidence="6">
    <location>
        <position position="71"/>
    </location>
    <ligand>
        <name>S-adenosyl-L-methionine</name>
        <dbReference type="ChEBI" id="CHEBI:59789"/>
    </ligand>
</feature>
<dbReference type="Gene3D" id="3.40.50.150">
    <property type="entry name" value="Vaccinia Virus protein VP39"/>
    <property type="match status" value="1"/>
</dbReference>
<evidence type="ECO:0000313" key="8">
    <source>
        <dbReference type="Proteomes" id="UP001424459"/>
    </source>
</evidence>
<dbReference type="NCBIfam" id="TIGR00138">
    <property type="entry name" value="rsmG_gidB"/>
    <property type="match status" value="1"/>
</dbReference>
<keyword evidence="5 6" id="KW-0949">S-adenosyl-L-methionine</keyword>
<comment type="subcellular location">
    <subcellularLocation>
        <location evidence="6">Cytoplasm</location>
    </subcellularLocation>
</comment>
<dbReference type="EMBL" id="BAABBR010000001">
    <property type="protein sequence ID" value="GAA4031434.1"/>
    <property type="molecule type" value="Genomic_DNA"/>
</dbReference>
<comment type="caution">
    <text evidence="7">The sequence shown here is derived from an EMBL/GenBank/DDBJ whole genome shotgun (WGS) entry which is preliminary data.</text>
</comment>
<gene>
    <name evidence="6 7" type="primary">rsmG</name>
    <name evidence="7" type="ORF">GCM10022281_08730</name>
</gene>
<evidence type="ECO:0000256" key="4">
    <source>
        <dbReference type="ARBA" id="ARBA00022679"/>
    </source>
</evidence>
<dbReference type="Proteomes" id="UP001424459">
    <property type="component" value="Unassembled WGS sequence"/>
</dbReference>
<evidence type="ECO:0000256" key="2">
    <source>
        <dbReference type="ARBA" id="ARBA00022552"/>
    </source>
</evidence>
<comment type="similarity">
    <text evidence="6">Belongs to the methyltransferase superfamily. RNA methyltransferase RsmG family.</text>
</comment>
<feature type="binding site" evidence="6">
    <location>
        <position position="134"/>
    </location>
    <ligand>
        <name>S-adenosyl-L-methionine</name>
        <dbReference type="ChEBI" id="CHEBI:59789"/>
    </ligand>
</feature>
<keyword evidence="2 6" id="KW-0698">rRNA processing</keyword>
<dbReference type="EC" id="2.1.1.170" evidence="6"/>
<keyword evidence="3 6" id="KW-0489">Methyltransferase</keyword>
<dbReference type="PANTHER" id="PTHR31760:SF0">
    <property type="entry name" value="S-ADENOSYL-L-METHIONINE-DEPENDENT METHYLTRANSFERASES SUPERFAMILY PROTEIN"/>
    <property type="match status" value="1"/>
</dbReference>
<organism evidence="7 8">
    <name type="scientific">Sphingomonas rosea</name>
    <dbReference type="NCBI Taxonomy" id="335605"/>
    <lineage>
        <taxon>Bacteria</taxon>
        <taxon>Pseudomonadati</taxon>
        <taxon>Pseudomonadota</taxon>
        <taxon>Alphaproteobacteria</taxon>
        <taxon>Sphingomonadales</taxon>
        <taxon>Sphingomonadaceae</taxon>
        <taxon>Sphingomonas</taxon>
    </lineage>
</organism>
<keyword evidence="1 6" id="KW-0963">Cytoplasm</keyword>
<sequence>MIESLGEAFGGPVSRETAAKIERYVSLLLDENSRQNLISRGSVEDVWQRHIIDSAQLLRHAPTDASWLDIGSGPGLPGMVLAMRDVREVTMVEPRRLRTAFLERCRDELDLKNVTIVTGKTDQLSGRYDVITARAVASIDRLFAISLPLSHPESRWVLPKGRSAAKELEEARRTWQGNFRLEPSVTDPESRILVAEAVRRKAGRG</sequence>
<comment type="catalytic activity">
    <reaction evidence="6">
        <text>guanosine(527) in 16S rRNA + S-adenosyl-L-methionine = N(7)-methylguanosine(527) in 16S rRNA + S-adenosyl-L-homocysteine</text>
        <dbReference type="Rhea" id="RHEA:42732"/>
        <dbReference type="Rhea" id="RHEA-COMP:10209"/>
        <dbReference type="Rhea" id="RHEA-COMP:10210"/>
        <dbReference type="ChEBI" id="CHEBI:57856"/>
        <dbReference type="ChEBI" id="CHEBI:59789"/>
        <dbReference type="ChEBI" id="CHEBI:74269"/>
        <dbReference type="ChEBI" id="CHEBI:74480"/>
        <dbReference type="EC" id="2.1.1.170"/>
    </reaction>
</comment>
<dbReference type="SUPFAM" id="SSF53335">
    <property type="entry name" value="S-adenosyl-L-methionine-dependent methyltransferases"/>
    <property type="match status" value="1"/>
</dbReference>
<dbReference type="PIRSF" id="PIRSF003078">
    <property type="entry name" value="GidB"/>
    <property type="match status" value="1"/>
</dbReference>
<dbReference type="HAMAP" id="MF_00074">
    <property type="entry name" value="16SrRNA_methyltr_G"/>
    <property type="match status" value="1"/>
</dbReference>
<evidence type="ECO:0000256" key="1">
    <source>
        <dbReference type="ARBA" id="ARBA00022490"/>
    </source>
</evidence>
<evidence type="ECO:0000256" key="3">
    <source>
        <dbReference type="ARBA" id="ARBA00022603"/>
    </source>
</evidence>
<evidence type="ECO:0000313" key="7">
    <source>
        <dbReference type="EMBL" id="GAA4031434.1"/>
    </source>
</evidence>
<keyword evidence="8" id="KW-1185">Reference proteome</keyword>
<comment type="caution">
    <text evidence="6">Lacks conserved residue(s) required for the propagation of feature annotation.</text>
</comment>
<dbReference type="InterPro" id="IPR003682">
    <property type="entry name" value="rRNA_ssu_MeTfrase_G"/>
</dbReference>
<dbReference type="RefSeq" id="WP_344695805.1">
    <property type="nucleotide sequence ID" value="NZ_BAABBR010000001.1"/>
</dbReference>
<accession>A0ABP7TW80</accession>
<name>A0ABP7TW80_9SPHN</name>
<comment type="function">
    <text evidence="6">Specifically methylates the N7 position of guanine in position 527 of 16S rRNA.</text>
</comment>
<dbReference type="PANTHER" id="PTHR31760">
    <property type="entry name" value="S-ADENOSYL-L-METHIONINE-DEPENDENT METHYLTRANSFERASES SUPERFAMILY PROTEIN"/>
    <property type="match status" value="1"/>
</dbReference>
<proteinExistence type="inferred from homology"/>
<evidence type="ECO:0000256" key="6">
    <source>
        <dbReference type="HAMAP-Rule" id="MF_00074"/>
    </source>
</evidence>
<feature type="binding site" evidence="6">
    <location>
        <position position="76"/>
    </location>
    <ligand>
        <name>S-adenosyl-L-methionine</name>
        <dbReference type="ChEBI" id="CHEBI:59789"/>
    </ligand>
</feature>
<dbReference type="Pfam" id="PF02527">
    <property type="entry name" value="GidB"/>
    <property type="match status" value="1"/>
</dbReference>
<dbReference type="CDD" id="cd02440">
    <property type="entry name" value="AdoMet_MTases"/>
    <property type="match status" value="1"/>
</dbReference>
<reference evidence="8" key="1">
    <citation type="journal article" date="2019" name="Int. J. Syst. Evol. Microbiol.">
        <title>The Global Catalogue of Microorganisms (GCM) 10K type strain sequencing project: providing services to taxonomists for standard genome sequencing and annotation.</title>
        <authorList>
            <consortium name="The Broad Institute Genomics Platform"/>
            <consortium name="The Broad Institute Genome Sequencing Center for Infectious Disease"/>
            <person name="Wu L."/>
            <person name="Ma J."/>
        </authorList>
    </citation>
    <scope>NUCLEOTIDE SEQUENCE [LARGE SCALE GENOMIC DNA]</scope>
    <source>
        <strain evidence="8">JCM 17564</strain>
    </source>
</reference>